<sequence>MIFLTQTDFNRLEQELRVELPVYYKNFHLQETELIQKMRQGPLTDQEHLSLATDAEWLLQTNKEIGVPRQVGPCRGKFCIGTDGGGNDFFISLETSADTTVYQAAHDGFPREEIYDEEIDDFIWSHEGLHMGQDLKDFVKQDIQANKEYEENQE</sequence>
<comment type="caution">
    <text evidence="2">The sequence shown here is derived from an EMBL/GenBank/DDBJ whole genome shotgun (WGS) entry which is preliminary data.</text>
</comment>
<protein>
    <submittedName>
        <fullName evidence="2">SMI1/KNR4 family protein</fullName>
    </submittedName>
</protein>
<accession>A0A7Y7PM60</accession>
<dbReference type="RefSeq" id="WP_176907063.1">
    <property type="nucleotide sequence ID" value="NZ_JABKAU010000005.1"/>
</dbReference>
<dbReference type="Pfam" id="PF09346">
    <property type="entry name" value="SMI1_KNR4"/>
    <property type="match status" value="1"/>
</dbReference>
<organism evidence="2 3">
    <name type="scientific">Hymenobacter lapidiphilus</name>
    <dbReference type="NCBI Taxonomy" id="2608003"/>
    <lineage>
        <taxon>Bacteria</taxon>
        <taxon>Pseudomonadati</taxon>
        <taxon>Bacteroidota</taxon>
        <taxon>Cytophagia</taxon>
        <taxon>Cytophagales</taxon>
        <taxon>Hymenobacteraceae</taxon>
        <taxon>Hymenobacter</taxon>
    </lineage>
</organism>
<keyword evidence="3" id="KW-1185">Reference proteome</keyword>
<evidence type="ECO:0000313" key="2">
    <source>
        <dbReference type="EMBL" id="NVO30363.1"/>
    </source>
</evidence>
<dbReference type="InterPro" id="IPR018958">
    <property type="entry name" value="Knr4/Smi1-like_dom"/>
</dbReference>
<gene>
    <name evidence="2" type="ORF">HW554_04015</name>
</gene>
<dbReference type="InterPro" id="IPR037883">
    <property type="entry name" value="Knr4/Smi1-like_sf"/>
</dbReference>
<dbReference type="AlphaFoldDB" id="A0A7Y7PM60"/>
<dbReference type="EMBL" id="JABKAU010000005">
    <property type="protein sequence ID" value="NVO30363.1"/>
    <property type="molecule type" value="Genomic_DNA"/>
</dbReference>
<reference evidence="2 3" key="1">
    <citation type="submission" date="2020-05" db="EMBL/GenBank/DDBJ databases">
        <title>Hymenobacter terrestris sp. nov. and Hymenobacter lapidiphilus sp. nov., isolated from regoliths in Antarctica.</title>
        <authorList>
            <person name="Sedlacek I."/>
            <person name="Pantucek R."/>
            <person name="Zeman M."/>
            <person name="Holochova P."/>
            <person name="Kralova S."/>
            <person name="Stankova E."/>
            <person name="Sedo O."/>
            <person name="Micenkova L."/>
            <person name="Svec P."/>
            <person name="Gupta V."/>
            <person name="Sood U."/>
            <person name="Korpole U.S."/>
            <person name="Lal R."/>
        </authorList>
    </citation>
    <scope>NUCLEOTIDE SEQUENCE [LARGE SCALE GENOMIC DNA]</scope>
    <source>
        <strain evidence="2 3">P5342</strain>
    </source>
</reference>
<proteinExistence type="predicted"/>
<dbReference type="SUPFAM" id="SSF160631">
    <property type="entry name" value="SMI1/KNR4-like"/>
    <property type="match status" value="1"/>
</dbReference>
<dbReference type="Gene3D" id="3.40.1580.10">
    <property type="entry name" value="SMI1/KNR4-like"/>
    <property type="match status" value="1"/>
</dbReference>
<evidence type="ECO:0000259" key="1">
    <source>
        <dbReference type="Pfam" id="PF09346"/>
    </source>
</evidence>
<feature type="domain" description="Knr4/Smi1-like" evidence="1">
    <location>
        <begin position="5"/>
        <end position="113"/>
    </location>
</feature>
<name>A0A7Y7PM60_9BACT</name>
<evidence type="ECO:0000313" key="3">
    <source>
        <dbReference type="Proteomes" id="UP000565521"/>
    </source>
</evidence>
<dbReference type="Proteomes" id="UP000565521">
    <property type="component" value="Unassembled WGS sequence"/>
</dbReference>